<feature type="compositionally biased region" description="Basic and acidic residues" evidence="1">
    <location>
        <begin position="176"/>
        <end position="198"/>
    </location>
</feature>
<comment type="caution">
    <text evidence="2">The sequence shown here is derived from an EMBL/GenBank/DDBJ whole genome shotgun (WGS) entry which is preliminary data.</text>
</comment>
<gene>
    <name evidence="2" type="ORF">FB45DRAFT_875442</name>
</gene>
<evidence type="ECO:0000256" key="1">
    <source>
        <dbReference type="SAM" id="MobiDB-lite"/>
    </source>
</evidence>
<reference evidence="2" key="1">
    <citation type="submission" date="2023-03" db="EMBL/GenBank/DDBJ databases">
        <title>Massive genome expansion in bonnet fungi (Mycena s.s.) driven by repeated elements and novel gene families across ecological guilds.</title>
        <authorList>
            <consortium name="Lawrence Berkeley National Laboratory"/>
            <person name="Harder C.B."/>
            <person name="Miyauchi S."/>
            <person name="Viragh M."/>
            <person name="Kuo A."/>
            <person name="Thoen E."/>
            <person name="Andreopoulos B."/>
            <person name="Lu D."/>
            <person name="Skrede I."/>
            <person name="Drula E."/>
            <person name="Henrissat B."/>
            <person name="Morin E."/>
            <person name="Kohler A."/>
            <person name="Barry K."/>
            <person name="LaButti K."/>
            <person name="Morin E."/>
            <person name="Salamov A."/>
            <person name="Lipzen A."/>
            <person name="Mereny Z."/>
            <person name="Hegedus B."/>
            <person name="Baldrian P."/>
            <person name="Stursova M."/>
            <person name="Weitz H."/>
            <person name="Taylor A."/>
            <person name="Grigoriev I.V."/>
            <person name="Nagy L.G."/>
            <person name="Martin F."/>
            <person name="Kauserud H."/>
        </authorList>
    </citation>
    <scope>NUCLEOTIDE SEQUENCE</scope>
    <source>
        <strain evidence="2">9284</strain>
    </source>
</reference>
<name>A0AAD7FBZ9_9AGAR</name>
<evidence type="ECO:0000313" key="2">
    <source>
        <dbReference type="EMBL" id="KAJ7611239.1"/>
    </source>
</evidence>
<accession>A0AAD7FBZ9</accession>
<dbReference type="EMBL" id="JARKIF010000033">
    <property type="protein sequence ID" value="KAJ7611239.1"/>
    <property type="molecule type" value="Genomic_DNA"/>
</dbReference>
<dbReference type="Proteomes" id="UP001221142">
    <property type="component" value="Unassembled WGS sequence"/>
</dbReference>
<evidence type="ECO:0000313" key="3">
    <source>
        <dbReference type="Proteomes" id="UP001221142"/>
    </source>
</evidence>
<sequence>MIMICPCATARVRVTRTGRRVYPPRVRVRVAELDTRDPRYQLNHKNSFRHQTAAISATNPRVTRTRTRGYGYTATAGTVALAFLLNSLAYKDTKSHGLICDDGYLAGTTCGADPELSVITRSREGLQMAGIVWHKRSQPRVHHLIQSRGSALAPLWIVYHLTEASGEGETGGTPQDLEKGGAEENGGNHRSSESKNEE</sequence>
<dbReference type="AlphaFoldDB" id="A0AAD7FBZ9"/>
<proteinExistence type="predicted"/>
<keyword evidence="3" id="KW-1185">Reference proteome</keyword>
<organism evidence="2 3">
    <name type="scientific">Roridomyces roridus</name>
    <dbReference type="NCBI Taxonomy" id="1738132"/>
    <lineage>
        <taxon>Eukaryota</taxon>
        <taxon>Fungi</taxon>
        <taxon>Dikarya</taxon>
        <taxon>Basidiomycota</taxon>
        <taxon>Agaricomycotina</taxon>
        <taxon>Agaricomycetes</taxon>
        <taxon>Agaricomycetidae</taxon>
        <taxon>Agaricales</taxon>
        <taxon>Marasmiineae</taxon>
        <taxon>Mycenaceae</taxon>
        <taxon>Roridomyces</taxon>
    </lineage>
</organism>
<protein>
    <submittedName>
        <fullName evidence="2">Uncharacterized protein</fullName>
    </submittedName>
</protein>
<feature type="region of interest" description="Disordered" evidence="1">
    <location>
        <begin position="165"/>
        <end position="198"/>
    </location>
</feature>